<dbReference type="SUPFAM" id="SSF53613">
    <property type="entry name" value="Ribokinase-like"/>
    <property type="match status" value="1"/>
</dbReference>
<keyword evidence="2 4" id="KW-0418">Kinase</keyword>
<evidence type="ECO:0000256" key="1">
    <source>
        <dbReference type="ARBA" id="ARBA00022679"/>
    </source>
</evidence>
<evidence type="ECO:0000313" key="4">
    <source>
        <dbReference type="EMBL" id="QAZ67306.1"/>
    </source>
</evidence>
<gene>
    <name evidence="4" type="ORF">C3Y92_08735</name>
</gene>
<organism evidence="4 5">
    <name type="scientific">Solidesulfovibrio carbinolicus</name>
    <dbReference type="NCBI Taxonomy" id="296842"/>
    <lineage>
        <taxon>Bacteria</taxon>
        <taxon>Pseudomonadati</taxon>
        <taxon>Thermodesulfobacteriota</taxon>
        <taxon>Desulfovibrionia</taxon>
        <taxon>Desulfovibrionales</taxon>
        <taxon>Desulfovibrionaceae</taxon>
        <taxon>Solidesulfovibrio</taxon>
    </lineage>
</organism>
<evidence type="ECO:0000259" key="3">
    <source>
        <dbReference type="Pfam" id="PF00294"/>
    </source>
</evidence>
<protein>
    <submittedName>
        <fullName evidence="4">Carbohydrate kinase family protein</fullName>
    </submittedName>
</protein>
<dbReference type="PROSITE" id="PS00583">
    <property type="entry name" value="PFKB_KINASES_1"/>
    <property type="match status" value="1"/>
</dbReference>
<dbReference type="PANTHER" id="PTHR10584">
    <property type="entry name" value="SUGAR KINASE"/>
    <property type="match status" value="1"/>
</dbReference>
<keyword evidence="1" id="KW-0808">Transferase</keyword>
<dbReference type="RefSeq" id="WP_129351773.1">
    <property type="nucleotide sequence ID" value="NZ_CP026538.1"/>
</dbReference>
<dbReference type="InterPro" id="IPR002173">
    <property type="entry name" value="Carboh/pur_kinase_PfkB_CS"/>
</dbReference>
<dbReference type="Gene3D" id="3.40.1190.20">
    <property type="match status" value="1"/>
</dbReference>
<evidence type="ECO:0000313" key="5">
    <source>
        <dbReference type="Proteomes" id="UP000293296"/>
    </source>
</evidence>
<dbReference type="PROSITE" id="PS00584">
    <property type="entry name" value="PFKB_KINASES_2"/>
    <property type="match status" value="1"/>
</dbReference>
<dbReference type="PANTHER" id="PTHR10584:SF166">
    <property type="entry name" value="RIBOKINASE"/>
    <property type="match status" value="1"/>
</dbReference>
<dbReference type="GO" id="GO:0016301">
    <property type="term" value="F:kinase activity"/>
    <property type="evidence" value="ECO:0007669"/>
    <property type="project" value="UniProtKB-KW"/>
</dbReference>
<accession>A0A4P6HKX3</accession>
<dbReference type="AlphaFoldDB" id="A0A4P6HKX3"/>
<dbReference type="OrthoDB" id="9779730at2"/>
<dbReference type="EMBL" id="CP026538">
    <property type="protein sequence ID" value="QAZ67306.1"/>
    <property type="molecule type" value="Genomic_DNA"/>
</dbReference>
<name>A0A4P6HKX3_9BACT</name>
<dbReference type="InterPro" id="IPR011611">
    <property type="entry name" value="PfkB_dom"/>
</dbReference>
<dbReference type="KEGG" id="dcb:C3Y92_08735"/>
<dbReference type="InterPro" id="IPR029056">
    <property type="entry name" value="Ribokinase-like"/>
</dbReference>
<feature type="domain" description="Carbohydrate kinase PfkB" evidence="3">
    <location>
        <begin position="38"/>
        <end position="291"/>
    </location>
</feature>
<reference evidence="4 5" key="1">
    <citation type="submission" date="2018-02" db="EMBL/GenBank/DDBJ databases">
        <title>Genome sequence of Desulfovibrio carbinolicus DSM 3852.</title>
        <authorList>
            <person name="Wilbanks E."/>
            <person name="Skennerton C.T."/>
            <person name="Orphan V.J."/>
        </authorList>
    </citation>
    <scope>NUCLEOTIDE SEQUENCE [LARGE SCALE GENOMIC DNA]</scope>
    <source>
        <strain evidence="4 5">DSM 3852</strain>
    </source>
</reference>
<dbReference type="Pfam" id="PF00294">
    <property type="entry name" value="PfkB"/>
    <property type="match status" value="1"/>
</dbReference>
<proteinExistence type="predicted"/>
<dbReference type="CDD" id="cd01942">
    <property type="entry name" value="ribokinase_group_A"/>
    <property type="match status" value="1"/>
</dbReference>
<evidence type="ECO:0000256" key="2">
    <source>
        <dbReference type="ARBA" id="ARBA00022777"/>
    </source>
</evidence>
<keyword evidence="5" id="KW-1185">Reference proteome</keyword>
<dbReference type="Proteomes" id="UP000293296">
    <property type="component" value="Chromosome"/>
</dbReference>
<sequence length="311" mass="33391">MRILVSGSLAYDRIMSFPGSFADHILPDKIHILNVCFLVEGLEEKFGGTAGNIAYCLRLLGEAPTIVATAGKDFAAYEAWLRHCGIAIDGIRRVNGEFTAGAYITTDKADNQITGFNPGAMKHRADYPVDEADPAQTIAIVAPGNLEDMQDFPRRYKAKGIPCMIDPGQNITAFSGDQLAEMLTGATYLISNDYELELIQNSTKLTQAEIVERAGTVITTLGEKGSIIRQKGTEIAVPPCPVAEVKDPTGAGDAFRAGFVKGLALGKSLDVAARLGSVSAAYAVEKHGTQEHAFTWQEFTDRYAAAFGPLK</sequence>